<sequence length="97" mass="11405">MGIFCNRRPRGYHHVMIYSDERKERLKALEERAMRELGMSRPDVADRDRLRGVFAGSTGHLRRIKEREGRKNNIVLIVLIAAMLLLMHWLITGDLFM</sequence>
<comment type="caution">
    <text evidence="2">The sequence shown here is derived from an EMBL/GenBank/DDBJ whole genome shotgun (WGS) entry which is preliminary data.</text>
</comment>
<dbReference type="RefSeq" id="WP_172178328.1">
    <property type="nucleotide sequence ID" value="NZ_CASGXU010000024.1"/>
</dbReference>
<reference evidence="2 3" key="1">
    <citation type="submission" date="2020-05" db="EMBL/GenBank/DDBJ databases">
        <title>Distinct polysaccharide utilization as determinants for interspecies competition between intestinal Prevotella spp.</title>
        <authorList>
            <person name="Galvez E.J.C."/>
            <person name="Iljazovic A."/>
            <person name="Strowig T."/>
        </authorList>
    </citation>
    <scope>NUCLEOTIDE SEQUENCE [LARGE SCALE GENOMIC DNA]</scope>
    <source>
        <strain evidence="2 3">PROD</strain>
    </source>
</reference>
<evidence type="ECO:0000313" key="3">
    <source>
        <dbReference type="Proteomes" id="UP001193734"/>
    </source>
</evidence>
<protein>
    <submittedName>
        <fullName evidence="2">Uncharacterized protein</fullName>
    </submittedName>
</protein>
<feature type="transmembrane region" description="Helical" evidence="1">
    <location>
        <begin position="72"/>
        <end position="91"/>
    </location>
</feature>
<accession>A0ABX2AWF9</accession>
<keyword evidence="3" id="KW-1185">Reference proteome</keyword>
<keyword evidence="1" id="KW-1133">Transmembrane helix</keyword>
<dbReference type="Proteomes" id="UP001193734">
    <property type="component" value="Unassembled WGS sequence"/>
</dbReference>
<keyword evidence="1" id="KW-0472">Membrane</keyword>
<organism evidence="2 3">
    <name type="scientific">Xylanibacter rodentium</name>
    <dbReference type="NCBI Taxonomy" id="2736289"/>
    <lineage>
        <taxon>Bacteria</taxon>
        <taxon>Pseudomonadati</taxon>
        <taxon>Bacteroidota</taxon>
        <taxon>Bacteroidia</taxon>
        <taxon>Bacteroidales</taxon>
        <taxon>Prevotellaceae</taxon>
        <taxon>Xylanibacter</taxon>
    </lineage>
</organism>
<gene>
    <name evidence="2" type="ORF">HPS55_11660</name>
</gene>
<evidence type="ECO:0000313" key="2">
    <source>
        <dbReference type="EMBL" id="NPE14965.1"/>
    </source>
</evidence>
<proteinExistence type="predicted"/>
<keyword evidence="1" id="KW-0812">Transmembrane</keyword>
<dbReference type="EMBL" id="JABKKE010000022">
    <property type="protein sequence ID" value="NPE14965.1"/>
    <property type="molecule type" value="Genomic_DNA"/>
</dbReference>
<name>A0ABX2AWF9_9BACT</name>
<evidence type="ECO:0000256" key="1">
    <source>
        <dbReference type="SAM" id="Phobius"/>
    </source>
</evidence>